<evidence type="ECO:0000256" key="3">
    <source>
        <dbReference type="ARBA" id="ARBA00023163"/>
    </source>
</evidence>
<evidence type="ECO:0000256" key="1">
    <source>
        <dbReference type="ARBA" id="ARBA00023015"/>
    </source>
</evidence>
<dbReference type="Proteomes" id="UP001348265">
    <property type="component" value="Unassembled WGS sequence"/>
</dbReference>
<evidence type="ECO:0000313" key="6">
    <source>
        <dbReference type="Proteomes" id="UP001348265"/>
    </source>
</evidence>
<evidence type="ECO:0000259" key="4">
    <source>
        <dbReference type="PROSITE" id="PS51118"/>
    </source>
</evidence>
<dbReference type="SUPFAM" id="SSF46785">
    <property type="entry name" value="Winged helix' DNA-binding domain"/>
    <property type="match status" value="1"/>
</dbReference>
<reference evidence="5 6" key="1">
    <citation type="submission" date="2023-08" db="EMBL/GenBank/DDBJ databases">
        <authorList>
            <person name="Sharma P."/>
            <person name="Verma V."/>
            <person name="Mohan M.K."/>
            <person name="Dubey A.K."/>
        </authorList>
    </citation>
    <scope>NUCLEOTIDE SEQUENCE [LARGE SCALE GENOMIC DNA]</scope>
    <source>
        <strain evidence="5 6">ADP4</strain>
    </source>
</reference>
<dbReference type="PANTHER" id="PTHR33204">
    <property type="entry name" value="TRANSCRIPTIONAL REGULATOR, MARR FAMILY"/>
    <property type="match status" value="1"/>
</dbReference>
<accession>A0ABU7WMI7</accession>
<evidence type="ECO:0000313" key="5">
    <source>
        <dbReference type="EMBL" id="MEF3112342.1"/>
    </source>
</evidence>
<dbReference type="Gene3D" id="1.10.10.10">
    <property type="entry name" value="Winged helix-like DNA-binding domain superfamily/Winged helix DNA-binding domain"/>
    <property type="match status" value="1"/>
</dbReference>
<dbReference type="InterPro" id="IPR036390">
    <property type="entry name" value="WH_DNA-bd_sf"/>
</dbReference>
<dbReference type="InterPro" id="IPR002577">
    <property type="entry name" value="HTH_HxlR"/>
</dbReference>
<keyword evidence="1" id="KW-0805">Transcription regulation</keyword>
<sequence length="119" mass="13582">MSRRNGPYECGLDAAVDVIGGKWKVLLLWALAEGPRRFGELKRALPAISEKVLIQQLREMERDRIVHREVHHQVPPKVEYSLTALGTSLNTALEPLGEWGRAHLREIEETYEARRSRAS</sequence>
<keyword evidence="6" id="KW-1185">Reference proteome</keyword>
<dbReference type="PANTHER" id="PTHR33204:SF29">
    <property type="entry name" value="TRANSCRIPTIONAL REGULATOR"/>
    <property type="match status" value="1"/>
</dbReference>
<name>A0ABU7WMI7_9ACTN</name>
<dbReference type="PROSITE" id="PS51118">
    <property type="entry name" value="HTH_HXLR"/>
    <property type="match status" value="1"/>
</dbReference>
<dbReference type="EMBL" id="JAVFKM010000002">
    <property type="protein sequence ID" value="MEF3112342.1"/>
    <property type="molecule type" value="Genomic_DNA"/>
</dbReference>
<comment type="caution">
    <text evidence="5">The sequence shown here is derived from an EMBL/GenBank/DDBJ whole genome shotgun (WGS) entry which is preliminary data.</text>
</comment>
<evidence type="ECO:0000256" key="2">
    <source>
        <dbReference type="ARBA" id="ARBA00023125"/>
    </source>
</evidence>
<gene>
    <name evidence="5" type="ORF">RB636_03890</name>
</gene>
<dbReference type="InterPro" id="IPR036388">
    <property type="entry name" value="WH-like_DNA-bd_sf"/>
</dbReference>
<proteinExistence type="predicted"/>
<keyword evidence="3" id="KW-0804">Transcription</keyword>
<organism evidence="5 6">
    <name type="scientific">Streptomyces chrestomyceticus</name>
    <dbReference type="NCBI Taxonomy" id="68185"/>
    <lineage>
        <taxon>Bacteria</taxon>
        <taxon>Bacillati</taxon>
        <taxon>Actinomycetota</taxon>
        <taxon>Actinomycetes</taxon>
        <taxon>Kitasatosporales</taxon>
        <taxon>Streptomycetaceae</taxon>
        <taxon>Streptomyces</taxon>
    </lineage>
</organism>
<dbReference type="Pfam" id="PF01638">
    <property type="entry name" value="HxlR"/>
    <property type="match status" value="1"/>
</dbReference>
<keyword evidence="2" id="KW-0238">DNA-binding</keyword>
<dbReference type="RefSeq" id="WP_031004978.1">
    <property type="nucleotide sequence ID" value="NZ_JAVFKM010000002.1"/>
</dbReference>
<protein>
    <submittedName>
        <fullName evidence="5">Helix-turn-helix domain-containing protein</fullName>
    </submittedName>
</protein>
<feature type="domain" description="HTH hxlR-type" evidence="4">
    <location>
        <begin position="10"/>
        <end position="108"/>
    </location>
</feature>